<dbReference type="HOGENOM" id="CLU_942612_0_0_11"/>
<proteinExistence type="predicted"/>
<feature type="transmembrane region" description="Helical" evidence="1">
    <location>
        <begin position="139"/>
        <end position="161"/>
    </location>
</feature>
<dbReference type="EMBL" id="AP010968">
    <property type="protein sequence ID" value="BAJ32699.1"/>
    <property type="molecule type" value="Genomic_DNA"/>
</dbReference>
<feature type="transmembrane region" description="Helical" evidence="1">
    <location>
        <begin position="241"/>
        <end position="261"/>
    </location>
</feature>
<name>E4N3G5_KITSK</name>
<dbReference type="Proteomes" id="UP000007076">
    <property type="component" value="Chromosome"/>
</dbReference>
<dbReference type="RefSeq" id="WP_014139990.1">
    <property type="nucleotide sequence ID" value="NC_016109.1"/>
</dbReference>
<feature type="transmembrane region" description="Helical" evidence="1">
    <location>
        <begin position="267"/>
        <end position="287"/>
    </location>
</feature>
<feature type="transmembrane region" description="Helical" evidence="1">
    <location>
        <begin position="218"/>
        <end position="234"/>
    </location>
</feature>
<keyword evidence="1" id="KW-0472">Membrane</keyword>
<keyword evidence="3" id="KW-1185">Reference proteome</keyword>
<organism evidence="2 3">
    <name type="scientific">Kitasatospora setae (strain ATCC 33774 / DSM 43861 / JCM 3304 / KCC A-0304 / NBRC 14216 / KM-6054)</name>
    <name type="common">Streptomyces setae</name>
    <dbReference type="NCBI Taxonomy" id="452652"/>
    <lineage>
        <taxon>Bacteria</taxon>
        <taxon>Bacillati</taxon>
        <taxon>Actinomycetota</taxon>
        <taxon>Actinomycetes</taxon>
        <taxon>Kitasatosporales</taxon>
        <taxon>Streptomycetaceae</taxon>
        <taxon>Kitasatospora</taxon>
    </lineage>
</organism>
<dbReference type="PATRIC" id="fig|452652.3.peg.6969"/>
<protein>
    <submittedName>
        <fullName evidence="2">Uncharacterized protein</fullName>
    </submittedName>
</protein>
<sequence>MSADARLLEWALRFHPPRYRAEFGPDLTEAALASLAGRPRLAVLAEAAQLASHGLRLRLGLGADRPLGRAAAGAAPAVLALAAAGQAAHLLLESRVFGSVLPPDQLARTFGTRPAWAGVALTAVALFALLLGRVGTARLLGTAALAAAGLAAALTAPHWLAGAVGEPFTALLNPLAACLFLWLAPLRLTPAPGRRSALAALALGAGGTALLVAAPVVGGQGLPAVVAVLAYGLVDRGTRRAALTGLVALLPLYPALLGGFVPHHPSPFGVVRTVLVAAVAAAVLLVARRRARRPS</sequence>
<keyword evidence="1" id="KW-0812">Transmembrane</keyword>
<dbReference type="AlphaFoldDB" id="E4N3G5"/>
<accession>E4N3G5</accession>
<gene>
    <name evidence="2" type="ordered locus">KSE_69410</name>
</gene>
<dbReference type="KEGG" id="ksk:KSE_69410"/>
<feature type="transmembrane region" description="Helical" evidence="1">
    <location>
        <begin position="112"/>
        <end position="132"/>
    </location>
</feature>
<evidence type="ECO:0000313" key="3">
    <source>
        <dbReference type="Proteomes" id="UP000007076"/>
    </source>
</evidence>
<reference evidence="2 3" key="1">
    <citation type="journal article" date="2010" name="DNA Res.">
        <title>Genome sequence of Kitasatospora setae NBRC 14216T: an evolutionary snapshot of the family Streptomycetaceae.</title>
        <authorList>
            <person name="Ichikawa N."/>
            <person name="Oguchi A."/>
            <person name="Ikeda H."/>
            <person name="Ishikawa J."/>
            <person name="Kitani S."/>
            <person name="Watanabe Y."/>
            <person name="Nakamura S."/>
            <person name="Katano Y."/>
            <person name="Kishi E."/>
            <person name="Sasagawa M."/>
            <person name="Ankai A."/>
            <person name="Fukui S."/>
            <person name="Hashimoto Y."/>
            <person name="Kamata S."/>
            <person name="Otoguro M."/>
            <person name="Tanikawa S."/>
            <person name="Nihira T."/>
            <person name="Horinouchi S."/>
            <person name="Ohnishi Y."/>
            <person name="Hayakawa M."/>
            <person name="Kuzuyama T."/>
            <person name="Arisawa A."/>
            <person name="Nomoto F."/>
            <person name="Miura H."/>
            <person name="Takahashi Y."/>
            <person name="Fujita N."/>
        </authorList>
    </citation>
    <scope>NUCLEOTIDE SEQUENCE [LARGE SCALE GENOMIC DNA]</scope>
    <source>
        <strain evidence="3">ATCC 33774 / DSM 43861 / JCM 3304 / KCC A-0304 / NBRC 14216 / KM-6054</strain>
    </source>
</reference>
<keyword evidence="1" id="KW-1133">Transmembrane helix</keyword>
<evidence type="ECO:0000313" key="2">
    <source>
        <dbReference type="EMBL" id="BAJ32699.1"/>
    </source>
</evidence>
<dbReference type="STRING" id="452652.KSE_69410"/>
<evidence type="ECO:0000256" key="1">
    <source>
        <dbReference type="SAM" id="Phobius"/>
    </source>
</evidence>